<feature type="transmembrane region" description="Helical" evidence="7">
    <location>
        <begin position="50"/>
        <end position="67"/>
    </location>
</feature>
<dbReference type="GO" id="GO:0005886">
    <property type="term" value="C:plasma membrane"/>
    <property type="evidence" value="ECO:0007669"/>
    <property type="project" value="UniProtKB-SubCell"/>
</dbReference>
<dbReference type="InterPro" id="IPR007353">
    <property type="entry name" value="DUF421"/>
</dbReference>
<evidence type="ECO:0000259" key="8">
    <source>
        <dbReference type="Pfam" id="PF04239"/>
    </source>
</evidence>
<feature type="transmembrane region" description="Helical" evidence="7">
    <location>
        <begin position="20"/>
        <end position="38"/>
    </location>
</feature>
<name>A0A917GUB4_9FLAO</name>
<evidence type="ECO:0000313" key="9">
    <source>
        <dbReference type="EMBL" id="GGG56687.1"/>
    </source>
</evidence>
<dbReference type="InterPro" id="IPR023090">
    <property type="entry name" value="UPF0702_alpha/beta_dom_sf"/>
</dbReference>
<dbReference type="AlphaFoldDB" id="A0A917GUB4"/>
<organism evidence="9 10">
    <name type="scientific">Bizionia arctica</name>
    <dbReference type="NCBI Taxonomy" id="1495645"/>
    <lineage>
        <taxon>Bacteria</taxon>
        <taxon>Pseudomonadati</taxon>
        <taxon>Bacteroidota</taxon>
        <taxon>Flavobacteriia</taxon>
        <taxon>Flavobacteriales</taxon>
        <taxon>Flavobacteriaceae</taxon>
        <taxon>Bizionia</taxon>
    </lineage>
</organism>
<comment type="subcellular location">
    <subcellularLocation>
        <location evidence="1">Cell membrane</location>
        <topology evidence="1">Multi-pass membrane protein</topology>
    </subcellularLocation>
</comment>
<evidence type="ECO:0000256" key="2">
    <source>
        <dbReference type="ARBA" id="ARBA00006448"/>
    </source>
</evidence>
<dbReference type="Proteomes" id="UP000625976">
    <property type="component" value="Unassembled WGS sequence"/>
</dbReference>
<evidence type="ECO:0000256" key="7">
    <source>
        <dbReference type="SAM" id="Phobius"/>
    </source>
</evidence>
<keyword evidence="6 7" id="KW-0472">Membrane</keyword>
<dbReference type="PANTHER" id="PTHR34582">
    <property type="entry name" value="UPF0702 TRANSMEMBRANE PROTEIN YCAP"/>
    <property type="match status" value="1"/>
</dbReference>
<evidence type="ECO:0000313" key="10">
    <source>
        <dbReference type="Proteomes" id="UP000625976"/>
    </source>
</evidence>
<dbReference type="Gene3D" id="3.30.240.20">
    <property type="entry name" value="bsu07140 like domains"/>
    <property type="match status" value="1"/>
</dbReference>
<feature type="transmembrane region" description="Helical" evidence="7">
    <location>
        <begin position="73"/>
        <end position="94"/>
    </location>
</feature>
<comment type="similarity">
    <text evidence="2">Belongs to the UPF0702 family.</text>
</comment>
<evidence type="ECO:0000256" key="3">
    <source>
        <dbReference type="ARBA" id="ARBA00022475"/>
    </source>
</evidence>
<comment type="caution">
    <text evidence="9">The sequence shown here is derived from an EMBL/GenBank/DDBJ whole genome shotgun (WGS) entry which is preliminary data.</text>
</comment>
<dbReference type="EMBL" id="BMFQ01000003">
    <property type="protein sequence ID" value="GGG56687.1"/>
    <property type="molecule type" value="Genomic_DNA"/>
</dbReference>
<keyword evidence="10" id="KW-1185">Reference proteome</keyword>
<keyword evidence="3" id="KW-1003">Cell membrane</keyword>
<protein>
    <submittedName>
        <fullName evidence="9">DUF421 domain-containing protein</fullName>
    </submittedName>
</protein>
<proteinExistence type="inferred from homology"/>
<dbReference type="PANTHER" id="PTHR34582:SF6">
    <property type="entry name" value="UPF0702 TRANSMEMBRANE PROTEIN YCAP"/>
    <property type="match status" value="1"/>
</dbReference>
<sequence>MNKFSNTINNLIMTLQESIWLVLSVLGVFSIIIIITRIFGLRTFAKMSSIDFASTIAVGSVLASIILNNDYSLLKGGIVLISIISLQTVFSLLVRKNDFFKKIFTNKPQIIMWNGKILQDRMKRCNVGENDLIAKLREANVHKFSEVKAVIFESTGDVSVIHNDKEKSVEPRMFKDVDTQGVNI</sequence>
<evidence type="ECO:0000256" key="4">
    <source>
        <dbReference type="ARBA" id="ARBA00022692"/>
    </source>
</evidence>
<reference evidence="9" key="1">
    <citation type="journal article" date="2014" name="Int. J. Syst. Evol. Microbiol.">
        <title>Complete genome sequence of Corynebacterium casei LMG S-19264T (=DSM 44701T), isolated from a smear-ripened cheese.</title>
        <authorList>
            <consortium name="US DOE Joint Genome Institute (JGI-PGF)"/>
            <person name="Walter F."/>
            <person name="Albersmeier A."/>
            <person name="Kalinowski J."/>
            <person name="Ruckert C."/>
        </authorList>
    </citation>
    <scope>NUCLEOTIDE SEQUENCE</scope>
    <source>
        <strain evidence="9">CGMCC 1.12751</strain>
    </source>
</reference>
<feature type="domain" description="YetF C-terminal" evidence="8">
    <location>
        <begin position="96"/>
        <end position="167"/>
    </location>
</feature>
<gene>
    <name evidence="9" type="ORF">GCM10010976_29420</name>
</gene>
<dbReference type="Pfam" id="PF04239">
    <property type="entry name" value="DUF421"/>
    <property type="match status" value="1"/>
</dbReference>
<evidence type="ECO:0000256" key="1">
    <source>
        <dbReference type="ARBA" id="ARBA00004651"/>
    </source>
</evidence>
<accession>A0A917GUB4</accession>
<reference evidence="9" key="2">
    <citation type="submission" date="2020-09" db="EMBL/GenBank/DDBJ databases">
        <authorList>
            <person name="Sun Q."/>
            <person name="Zhou Y."/>
        </authorList>
    </citation>
    <scope>NUCLEOTIDE SEQUENCE</scope>
    <source>
        <strain evidence="9">CGMCC 1.12751</strain>
    </source>
</reference>
<keyword evidence="5 7" id="KW-1133">Transmembrane helix</keyword>
<evidence type="ECO:0000256" key="6">
    <source>
        <dbReference type="ARBA" id="ARBA00023136"/>
    </source>
</evidence>
<keyword evidence="4 7" id="KW-0812">Transmembrane</keyword>
<evidence type="ECO:0000256" key="5">
    <source>
        <dbReference type="ARBA" id="ARBA00022989"/>
    </source>
</evidence>